<organism evidence="8 9">
    <name type="scientific">Chromobacterium haemolyticum</name>
    <dbReference type="NCBI Taxonomy" id="394935"/>
    <lineage>
        <taxon>Bacteria</taxon>
        <taxon>Pseudomonadati</taxon>
        <taxon>Pseudomonadota</taxon>
        <taxon>Betaproteobacteria</taxon>
        <taxon>Neisseriales</taxon>
        <taxon>Chromobacteriaceae</taxon>
        <taxon>Chromobacterium</taxon>
    </lineage>
</organism>
<dbReference type="RefSeq" id="WP_081555676.1">
    <property type="nucleotide sequence ID" value="NZ_MUKV01000014.1"/>
</dbReference>
<dbReference type="AlphaFoldDB" id="A0A1W0CVS5"/>
<evidence type="ECO:0000256" key="2">
    <source>
        <dbReference type="ARBA" id="ARBA00022448"/>
    </source>
</evidence>
<reference evidence="8 9" key="1">
    <citation type="submission" date="2017-02" db="EMBL/GenBank/DDBJ databases">
        <title>Chromobacterium haemolyticum H5244.</title>
        <authorList>
            <person name="Gulvik C.A."/>
        </authorList>
    </citation>
    <scope>NUCLEOTIDE SEQUENCE [LARGE SCALE GENOMIC DNA]</scope>
    <source>
        <strain evidence="8 9">H5244</strain>
    </source>
</reference>
<feature type="domain" description="Major facilitator superfamily (MFS) profile" evidence="7">
    <location>
        <begin position="18"/>
        <end position="424"/>
    </location>
</feature>
<feature type="transmembrane region" description="Helical" evidence="6">
    <location>
        <begin position="143"/>
        <end position="166"/>
    </location>
</feature>
<dbReference type="EMBL" id="MUKV01000014">
    <property type="protein sequence ID" value="OQS38854.1"/>
    <property type="molecule type" value="Genomic_DNA"/>
</dbReference>
<dbReference type="PANTHER" id="PTHR43791:SF100">
    <property type="entry name" value="SUGAR TRANSPORTER"/>
    <property type="match status" value="1"/>
</dbReference>
<evidence type="ECO:0000259" key="7">
    <source>
        <dbReference type="PROSITE" id="PS50850"/>
    </source>
</evidence>
<feature type="transmembrane region" description="Helical" evidence="6">
    <location>
        <begin position="310"/>
        <end position="328"/>
    </location>
</feature>
<feature type="transmembrane region" description="Helical" evidence="6">
    <location>
        <begin position="365"/>
        <end position="388"/>
    </location>
</feature>
<feature type="transmembrane region" description="Helical" evidence="6">
    <location>
        <begin position="109"/>
        <end position="131"/>
    </location>
</feature>
<keyword evidence="3 6" id="KW-0812">Transmembrane</keyword>
<feature type="transmembrane region" description="Helical" evidence="6">
    <location>
        <begin position="334"/>
        <end position="353"/>
    </location>
</feature>
<gene>
    <name evidence="8" type="ORF">B0T45_12430</name>
</gene>
<dbReference type="Proteomes" id="UP000192721">
    <property type="component" value="Unassembled WGS sequence"/>
</dbReference>
<feature type="transmembrane region" description="Helical" evidence="6">
    <location>
        <begin position="178"/>
        <end position="198"/>
    </location>
</feature>
<evidence type="ECO:0000256" key="6">
    <source>
        <dbReference type="SAM" id="Phobius"/>
    </source>
</evidence>
<feature type="transmembrane region" description="Helical" evidence="6">
    <location>
        <begin position="400"/>
        <end position="419"/>
    </location>
</feature>
<evidence type="ECO:0000256" key="5">
    <source>
        <dbReference type="ARBA" id="ARBA00023136"/>
    </source>
</evidence>
<feature type="transmembrane region" description="Helical" evidence="6">
    <location>
        <begin position="244"/>
        <end position="265"/>
    </location>
</feature>
<keyword evidence="2" id="KW-0813">Transport</keyword>
<dbReference type="GO" id="GO:0022857">
    <property type="term" value="F:transmembrane transporter activity"/>
    <property type="evidence" value="ECO:0007669"/>
    <property type="project" value="InterPro"/>
</dbReference>
<comment type="subcellular location">
    <subcellularLocation>
        <location evidence="1">Membrane</location>
        <topology evidence="1">Multi-pass membrane protein</topology>
    </subcellularLocation>
</comment>
<feature type="transmembrane region" description="Helical" evidence="6">
    <location>
        <begin position="51"/>
        <end position="72"/>
    </location>
</feature>
<evidence type="ECO:0000256" key="4">
    <source>
        <dbReference type="ARBA" id="ARBA00022989"/>
    </source>
</evidence>
<dbReference type="CDD" id="cd17319">
    <property type="entry name" value="MFS_ExuT_GudP_like"/>
    <property type="match status" value="1"/>
</dbReference>
<dbReference type="InterPro" id="IPR011701">
    <property type="entry name" value="MFS"/>
</dbReference>
<protein>
    <submittedName>
        <fullName evidence="8">MFS transporter</fullName>
    </submittedName>
</protein>
<name>A0A1W0CVS5_9NEIS</name>
<dbReference type="InterPro" id="IPR036259">
    <property type="entry name" value="MFS_trans_sf"/>
</dbReference>
<dbReference type="InterPro" id="IPR020846">
    <property type="entry name" value="MFS_dom"/>
</dbReference>
<dbReference type="PANTHER" id="PTHR43791">
    <property type="entry name" value="PERMEASE-RELATED"/>
    <property type="match status" value="1"/>
</dbReference>
<dbReference type="PROSITE" id="PS50850">
    <property type="entry name" value="MFS"/>
    <property type="match status" value="1"/>
</dbReference>
<dbReference type="SUPFAM" id="SSF103473">
    <property type="entry name" value="MFS general substrate transporter"/>
    <property type="match status" value="1"/>
</dbReference>
<feature type="transmembrane region" description="Helical" evidence="6">
    <location>
        <begin position="277"/>
        <end position="298"/>
    </location>
</feature>
<comment type="caution">
    <text evidence="8">The sequence shown here is derived from an EMBL/GenBank/DDBJ whole genome shotgun (WGS) entry which is preliminary data.</text>
</comment>
<dbReference type="Pfam" id="PF07690">
    <property type="entry name" value="MFS_1"/>
    <property type="match status" value="1"/>
</dbReference>
<keyword evidence="4 6" id="KW-1133">Transmembrane helix</keyword>
<accession>A0A1W0CVS5</accession>
<keyword evidence="5 6" id="KW-0472">Membrane</keyword>
<evidence type="ECO:0000313" key="8">
    <source>
        <dbReference type="EMBL" id="OQS38854.1"/>
    </source>
</evidence>
<feature type="transmembrane region" description="Helical" evidence="6">
    <location>
        <begin position="84"/>
        <end position="103"/>
    </location>
</feature>
<proteinExistence type="predicted"/>
<dbReference type="Gene3D" id="1.20.1250.20">
    <property type="entry name" value="MFS general substrate transporter like domains"/>
    <property type="match status" value="2"/>
</dbReference>
<evidence type="ECO:0000256" key="1">
    <source>
        <dbReference type="ARBA" id="ARBA00004141"/>
    </source>
</evidence>
<sequence length="438" mass="47106">MSPDSVKTSVLRKTYLRILAPLFIASVLAFLDRVNVSYAALTMNADLGFDAKVYGLAAGIFFAGYVLFEVPGAILAERWSPSRWIARILFSWGAVSILLSLVQNEWQFYLLRFMLGVCEASFYPVIYASVIPRWFVAETRARAISITLSSLLVSAIVGAPLAGWLVGLQPFGLKGWQSLFLLEGGVTMLYGGAVLLWLQDDPAEAAWLNVEEKRYLIDTLQAEKAATRQQQPATLRQALAQPAVLRLCLIYFLWITGFWGFSFWMPTVIKNASGWSPLAIGLASAVPMLAALAAMLWLGHSSSRRAEKRWHVALPLLLAAAGFLIGTLSDHLAVALLSVTVVAIGVYSPMGVWWSIPTTFLTGTLAAGAIGLINSVGNIGGFIGPYALGLIEAATGSHTLAYLWLSASLLLSALLVLGLKPQAQTADNASQAAASGGR</sequence>
<evidence type="ECO:0000313" key="9">
    <source>
        <dbReference type="Proteomes" id="UP000192721"/>
    </source>
</evidence>
<evidence type="ECO:0000256" key="3">
    <source>
        <dbReference type="ARBA" id="ARBA00022692"/>
    </source>
</evidence>
<dbReference type="GO" id="GO:0005886">
    <property type="term" value="C:plasma membrane"/>
    <property type="evidence" value="ECO:0007669"/>
    <property type="project" value="TreeGrafter"/>
</dbReference>